<evidence type="ECO:0000313" key="2">
    <source>
        <dbReference type="Proteomes" id="UP000823631"/>
    </source>
</evidence>
<sequence>TVAVCRELKAYGLRLKGQVLPLTAYGEVFGGEFDGLKYVTSASSATDTTTLIDAIQYLKRKMEI</sequence>
<protein>
    <submittedName>
        <fullName evidence="1">Four-carbon acid sugar kinase family protein</fullName>
    </submittedName>
</protein>
<keyword evidence="1" id="KW-0418">Kinase</keyword>
<name>A0A9D9DB89_9GAMM</name>
<gene>
    <name evidence="1" type="ORF">IAB19_02790</name>
</gene>
<accession>A0A9D9DB89</accession>
<proteinExistence type="predicted"/>
<dbReference type="Proteomes" id="UP000823631">
    <property type="component" value="Unassembled WGS sequence"/>
</dbReference>
<dbReference type="AlphaFoldDB" id="A0A9D9DB89"/>
<reference evidence="1" key="2">
    <citation type="journal article" date="2021" name="PeerJ">
        <title>Extensive microbial diversity within the chicken gut microbiome revealed by metagenomics and culture.</title>
        <authorList>
            <person name="Gilroy R."/>
            <person name="Ravi A."/>
            <person name="Getino M."/>
            <person name="Pursley I."/>
            <person name="Horton D.L."/>
            <person name="Alikhan N.F."/>
            <person name="Baker D."/>
            <person name="Gharbi K."/>
            <person name="Hall N."/>
            <person name="Watson M."/>
            <person name="Adriaenssens E.M."/>
            <person name="Foster-Nyarko E."/>
            <person name="Jarju S."/>
            <person name="Secka A."/>
            <person name="Antonio M."/>
            <person name="Oren A."/>
            <person name="Chaudhuri R.R."/>
            <person name="La Ragione R."/>
            <person name="Hildebrand F."/>
            <person name="Pallen M.J."/>
        </authorList>
    </citation>
    <scope>NUCLEOTIDE SEQUENCE</scope>
    <source>
        <strain evidence="1">17213</strain>
    </source>
</reference>
<keyword evidence="1" id="KW-0808">Transferase</keyword>
<dbReference type="Gene3D" id="3.40.980.20">
    <property type="entry name" value="Four-carbon acid sugar kinase, nucleotide binding domain"/>
    <property type="match status" value="1"/>
</dbReference>
<reference evidence="1" key="1">
    <citation type="submission" date="2020-10" db="EMBL/GenBank/DDBJ databases">
        <authorList>
            <person name="Gilroy R."/>
        </authorList>
    </citation>
    <scope>NUCLEOTIDE SEQUENCE</scope>
    <source>
        <strain evidence="1">17213</strain>
    </source>
</reference>
<dbReference type="GO" id="GO:0016301">
    <property type="term" value="F:kinase activity"/>
    <property type="evidence" value="ECO:0007669"/>
    <property type="project" value="UniProtKB-KW"/>
</dbReference>
<dbReference type="InterPro" id="IPR042213">
    <property type="entry name" value="NBD_C_sf"/>
</dbReference>
<feature type="non-terminal residue" evidence="1">
    <location>
        <position position="1"/>
    </location>
</feature>
<evidence type="ECO:0000313" key="1">
    <source>
        <dbReference type="EMBL" id="MBO8415290.1"/>
    </source>
</evidence>
<organism evidence="1 2">
    <name type="scientific">Candidatus Avisuccinivibrio stercorigallinarum</name>
    <dbReference type="NCBI Taxonomy" id="2840704"/>
    <lineage>
        <taxon>Bacteria</taxon>
        <taxon>Pseudomonadati</taxon>
        <taxon>Pseudomonadota</taxon>
        <taxon>Gammaproteobacteria</taxon>
        <taxon>Aeromonadales</taxon>
        <taxon>Succinivibrionaceae</taxon>
        <taxon>Succinivibrionaceae incertae sedis</taxon>
        <taxon>Candidatus Avisuccinivibrio</taxon>
    </lineage>
</organism>
<dbReference type="EMBL" id="JADINH010000051">
    <property type="protein sequence ID" value="MBO8415290.1"/>
    <property type="molecule type" value="Genomic_DNA"/>
</dbReference>
<comment type="caution">
    <text evidence="1">The sequence shown here is derived from an EMBL/GenBank/DDBJ whole genome shotgun (WGS) entry which is preliminary data.</text>
</comment>